<gene>
    <name evidence="2" type="ORF">CANTADRAFT_47368</name>
</gene>
<dbReference type="InterPro" id="IPR012349">
    <property type="entry name" value="Split_barrel_FMN-bd"/>
</dbReference>
<dbReference type="Pfam" id="PF12766">
    <property type="entry name" value="Pyridox_oxase_2"/>
    <property type="match status" value="1"/>
</dbReference>
<evidence type="ECO:0000313" key="2">
    <source>
        <dbReference type="EMBL" id="ODV80589.1"/>
    </source>
</evidence>
<dbReference type="SUPFAM" id="SSF50475">
    <property type="entry name" value="FMN-binding split barrel"/>
    <property type="match status" value="1"/>
</dbReference>
<accession>A0A1E4SM36</accession>
<dbReference type="EMBL" id="KV453910">
    <property type="protein sequence ID" value="ODV80589.1"/>
    <property type="molecule type" value="Genomic_DNA"/>
</dbReference>
<dbReference type="STRING" id="984487.A0A1E4SM36"/>
<protein>
    <recommendedName>
        <fullName evidence="1">Pyridoxamine 5'-phosphate oxidase Alr4036 family FMN-binding domain-containing protein</fullName>
    </recommendedName>
</protein>
<dbReference type="GO" id="GO:0010181">
    <property type="term" value="F:FMN binding"/>
    <property type="evidence" value="ECO:0007669"/>
    <property type="project" value="InterPro"/>
</dbReference>
<name>A0A1E4SM36_9ASCO</name>
<dbReference type="OrthoDB" id="5394411at2759"/>
<dbReference type="InterPro" id="IPR024624">
    <property type="entry name" value="Pyridox_Oxase_Alr4036_FMN-bd"/>
</dbReference>
<dbReference type="PANTHER" id="PTHR28243:SF1">
    <property type="entry name" value="PYRIDOXAMINE 5'-PHOSPHATE OXIDASE ALR4036 FAMILY FMN-BINDING DOMAIN-CONTAINING PROTEIN"/>
    <property type="match status" value="1"/>
</dbReference>
<reference evidence="3" key="1">
    <citation type="submission" date="2016-05" db="EMBL/GenBank/DDBJ databases">
        <title>Comparative genomics of biotechnologically important yeasts.</title>
        <authorList>
            <consortium name="DOE Joint Genome Institute"/>
            <person name="Riley R."/>
            <person name="Haridas S."/>
            <person name="Wolfe K.H."/>
            <person name="Lopes M.R."/>
            <person name="Hittinger C.T."/>
            <person name="Goker M."/>
            <person name="Salamov A."/>
            <person name="Wisecaver J."/>
            <person name="Long T.M."/>
            <person name="Aerts A.L."/>
            <person name="Barry K."/>
            <person name="Choi C."/>
            <person name="Clum A."/>
            <person name="Coughlan A.Y."/>
            <person name="Deshpande S."/>
            <person name="Douglass A.P."/>
            <person name="Hanson S.J."/>
            <person name="Klenk H.-P."/>
            <person name="Labutti K."/>
            <person name="Lapidus A."/>
            <person name="Lindquist E."/>
            <person name="Lipzen A."/>
            <person name="Meier-Kolthoff J.P."/>
            <person name="Ohm R.A."/>
            <person name="Otillar R.P."/>
            <person name="Pangilinan J."/>
            <person name="Peng Y."/>
            <person name="Rokas A."/>
            <person name="Rosa C.A."/>
            <person name="Scheuner C."/>
            <person name="Sibirny A.A."/>
            <person name="Slot J.C."/>
            <person name="Stielow J.B."/>
            <person name="Sun H."/>
            <person name="Kurtzman C.P."/>
            <person name="Blackwell M."/>
            <person name="Grigoriev I.V."/>
            <person name="Jeffries T.W."/>
        </authorList>
    </citation>
    <scope>NUCLEOTIDE SEQUENCE [LARGE SCALE GENOMIC DNA]</scope>
    <source>
        <strain evidence="3">NRRL Y-17324</strain>
    </source>
</reference>
<keyword evidence="3" id="KW-1185">Reference proteome</keyword>
<dbReference type="Gene3D" id="2.30.110.10">
    <property type="entry name" value="Electron Transport, Fmn-binding Protein, Chain A"/>
    <property type="match status" value="1"/>
</dbReference>
<dbReference type="Proteomes" id="UP000094285">
    <property type="component" value="Unassembled WGS sequence"/>
</dbReference>
<dbReference type="PANTHER" id="PTHR28243">
    <property type="entry name" value="AGL049CP"/>
    <property type="match status" value="1"/>
</dbReference>
<evidence type="ECO:0000313" key="3">
    <source>
        <dbReference type="Proteomes" id="UP000094285"/>
    </source>
</evidence>
<proteinExistence type="predicted"/>
<dbReference type="RefSeq" id="XP_020065711.1">
    <property type="nucleotide sequence ID" value="XM_020209453.1"/>
</dbReference>
<evidence type="ECO:0000259" key="1">
    <source>
        <dbReference type="Pfam" id="PF12766"/>
    </source>
</evidence>
<dbReference type="GeneID" id="30983589"/>
<dbReference type="AlphaFoldDB" id="A0A1E4SM36"/>
<organism evidence="2 3">
    <name type="scientific">Suhomyces tanzawaensis NRRL Y-17324</name>
    <dbReference type="NCBI Taxonomy" id="984487"/>
    <lineage>
        <taxon>Eukaryota</taxon>
        <taxon>Fungi</taxon>
        <taxon>Dikarya</taxon>
        <taxon>Ascomycota</taxon>
        <taxon>Saccharomycotina</taxon>
        <taxon>Pichiomycetes</taxon>
        <taxon>Debaryomycetaceae</taxon>
        <taxon>Suhomyces</taxon>
    </lineage>
</organism>
<sequence>MHQMHHMAPWVPTFAQAIENEHSLNENSPPFVAFQLATVDSHSGFPKNRTLIHRGWLFDDKSSNVLTFTTDKRMAKYEELLHDDRFEAVYWFPKINKQFRFRGKARIVDDTYTPVISNDRIVSSSLATPSNASEESLVIGNGSVKPVSPQKTPINSSLCSPGLASQMSLSTVDLSYTNLARFQYQAPSLEEWEAERVRQWKALSKNLKKSFRKPTPLLPMNDELQKKIDSIRRGVDGKKEDDGLKNFAVVAMFIDHVDLYELDKDRRLVYERDSYQQWVEQEVCP</sequence>
<feature type="domain" description="Pyridoxamine 5'-phosphate oxidase Alr4036 family FMN-binding" evidence="1">
    <location>
        <begin position="7"/>
        <end position="108"/>
    </location>
</feature>